<dbReference type="PANTHER" id="PTHR11002:SF76">
    <property type="entry name" value="CARBONIC ANHYDRASE"/>
    <property type="match status" value="1"/>
</dbReference>
<keyword evidence="10" id="KW-1185">Reference proteome</keyword>
<dbReference type="GeneID" id="8824974"/>
<evidence type="ECO:0000256" key="2">
    <source>
        <dbReference type="ARBA" id="ARBA00012925"/>
    </source>
</evidence>
<evidence type="ECO:0000256" key="1">
    <source>
        <dbReference type="ARBA" id="ARBA00006217"/>
    </source>
</evidence>
<organism evidence="8 10">
    <name type="scientific">Natrialba magadii (strain ATCC 43099 / DSM 3394 / CCM 3739 / CIP 104546 / IAM 13178 / JCM 8861 / NBRC 102185 / NCIMB 2190 / MS3)</name>
    <name type="common">Natronobacterium magadii</name>
    <dbReference type="NCBI Taxonomy" id="547559"/>
    <lineage>
        <taxon>Archaea</taxon>
        <taxon>Methanobacteriati</taxon>
        <taxon>Methanobacteriota</taxon>
        <taxon>Stenosarchaea group</taxon>
        <taxon>Halobacteria</taxon>
        <taxon>Halobacteriales</taxon>
        <taxon>Natrialbaceae</taxon>
        <taxon>Natrialba</taxon>
    </lineage>
</organism>
<reference evidence="10" key="1">
    <citation type="submission" date="2010-02" db="EMBL/GenBank/DDBJ databases">
        <title>Complete sequence of chromosome of Natrialba magadii ATCC 43099.</title>
        <authorList>
            <consortium name="US DOE Joint Genome Institute"/>
            <person name="Lucas S."/>
            <person name="Copeland A."/>
            <person name="Lapidus A."/>
            <person name="Cheng J.-F."/>
            <person name="Bruce D."/>
            <person name="Goodwin L."/>
            <person name="Pitluck S."/>
            <person name="Davenport K."/>
            <person name="Saunders E."/>
            <person name="Detter J.C."/>
            <person name="Han C."/>
            <person name="Tapia R."/>
            <person name="Land M."/>
            <person name="Hauser L."/>
            <person name="Kyrpides N."/>
            <person name="Mikhailova N."/>
            <person name="De Castro R.E."/>
            <person name="Maupin-Furlow J.A."/>
            <person name="Woyke T."/>
        </authorList>
    </citation>
    <scope>NUCLEOTIDE SEQUENCE [LARGE SCALE GENOMIC DNA]</scope>
    <source>
        <strain evidence="10">ATCC 43099 / DSM 3394 / CCM 3739 / CIP 104546 / IAM 13178 / JCM 8861 / NBRC 102185 / NCIMB 2190 / MS3</strain>
    </source>
</reference>
<dbReference type="AlphaFoldDB" id="D3SW39"/>
<proteinExistence type="inferred from homology"/>
<dbReference type="PaxDb" id="547559-Nmag_2131"/>
<evidence type="ECO:0000313" key="8">
    <source>
        <dbReference type="EMBL" id="ADD05700.1"/>
    </source>
</evidence>
<name>D3SW39_NATMM</name>
<sequence length="247" mass="26499">MGENAEQDSQVPPCPSDEHTVLTDLLAGNAAHADALPDEYFAAVQDGQQPDVVSICCSDSRVPQERMWDVADPGSVFTPSNIGNQVWDVDHGERIVDGGLLYPIHHAGTSAAVIVGHTGCGAVTAAYEAATGGELPGPRGVDKWVEQLVPVVEAGLESDQIDTDADDETVINQLVEFNVDRQVEFLRTAADVPEEISVYGFVYDFQGVYGDKHGRAYLVNVDGETKPEAIAELLPSEFESATCSLLW</sequence>
<dbReference type="InterPro" id="IPR036874">
    <property type="entry name" value="Carbonic_anhydrase_sf"/>
</dbReference>
<evidence type="ECO:0000256" key="5">
    <source>
        <dbReference type="ARBA" id="ARBA00023239"/>
    </source>
</evidence>
<dbReference type="GO" id="GO:0004089">
    <property type="term" value="F:carbonate dehydratase activity"/>
    <property type="evidence" value="ECO:0007669"/>
    <property type="project" value="UniProtKB-EC"/>
</dbReference>
<dbReference type="STRING" id="547559.Nmag_2131"/>
<evidence type="ECO:0000313" key="10">
    <source>
        <dbReference type="Proteomes" id="UP000001879"/>
    </source>
</evidence>
<dbReference type="OrthoDB" id="24878at2157"/>
<dbReference type="InterPro" id="IPR001765">
    <property type="entry name" value="Carbonic_anhydrase"/>
</dbReference>
<keyword evidence="3 7" id="KW-0479">Metal-binding</keyword>
<dbReference type="EMBL" id="AOHS01000034">
    <property type="protein sequence ID" value="ELY29889.1"/>
    <property type="molecule type" value="Genomic_DNA"/>
</dbReference>
<dbReference type="HOGENOM" id="CLU_053879_6_0_2"/>
<comment type="similarity">
    <text evidence="1">Belongs to the beta-class carbonic anhydrase family.</text>
</comment>
<dbReference type="SMART" id="SM00947">
    <property type="entry name" value="Pro_CA"/>
    <property type="match status" value="1"/>
</dbReference>
<reference evidence="8" key="4">
    <citation type="submission" date="2016-09" db="EMBL/GenBank/DDBJ databases">
        <authorList>
            <person name="Pfeiffer F."/>
        </authorList>
    </citation>
    <scope>NUCLEOTIDE SEQUENCE</scope>
    <source>
        <strain evidence="8">ATCC 43099</strain>
    </source>
</reference>
<accession>D3SW39</accession>
<dbReference type="Proteomes" id="UP000001879">
    <property type="component" value="Chromosome"/>
</dbReference>
<dbReference type="EMBL" id="CP001932">
    <property type="protein sequence ID" value="ADD05700.1"/>
    <property type="molecule type" value="Genomic_DNA"/>
</dbReference>
<dbReference type="KEGG" id="nmg:Nmag_2131"/>
<dbReference type="eggNOG" id="arCOG02860">
    <property type="taxonomic scope" value="Archaea"/>
</dbReference>
<dbReference type="PANTHER" id="PTHR11002">
    <property type="entry name" value="CARBONIC ANHYDRASE"/>
    <property type="match status" value="1"/>
</dbReference>
<dbReference type="GO" id="GO:0008270">
    <property type="term" value="F:zinc ion binding"/>
    <property type="evidence" value="ECO:0007669"/>
    <property type="project" value="InterPro"/>
</dbReference>
<evidence type="ECO:0000256" key="4">
    <source>
        <dbReference type="ARBA" id="ARBA00022833"/>
    </source>
</evidence>
<keyword evidence="4 7" id="KW-0862">Zinc</keyword>
<dbReference type="PATRIC" id="fig|547559.17.peg.1925"/>
<comment type="cofactor">
    <cofactor evidence="7">
        <name>Zn(2+)</name>
        <dbReference type="ChEBI" id="CHEBI:29105"/>
    </cofactor>
    <text evidence="7">Binds 1 zinc ion per subunit.</text>
</comment>
<evidence type="ECO:0000256" key="7">
    <source>
        <dbReference type="PIRSR" id="PIRSR601765-2"/>
    </source>
</evidence>
<keyword evidence="5 8" id="KW-0456">Lyase</keyword>
<dbReference type="SUPFAM" id="SSF53056">
    <property type="entry name" value="beta-carbonic anhydrase, cab"/>
    <property type="match status" value="1"/>
</dbReference>
<reference evidence="8 10" key="2">
    <citation type="journal article" date="2012" name="BMC Genomics">
        <title>A comparative genomics perspective on the genetic content of the alkaliphilic haloarchaeon Natrialba magadii ATCC 43099T.</title>
        <authorList>
            <person name="Siddaramappa S."/>
            <person name="Challacombe J.F."/>
            <person name="Decastro R.E."/>
            <person name="Pfeiffer F."/>
            <person name="Sastre D.E."/>
            <person name="Gimenez M.I."/>
            <person name="Paggi R.A."/>
            <person name="Detter J.C."/>
            <person name="Davenport K.W."/>
            <person name="Goodwin L.A."/>
            <person name="Kyrpides N."/>
            <person name="Tapia R."/>
            <person name="Pitluck S."/>
            <person name="Lucas S."/>
            <person name="Woyke T."/>
            <person name="Maupin-Furlow J.A."/>
        </authorList>
    </citation>
    <scope>NUCLEOTIDE SEQUENCE [LARGE SCALE GENOMIC DNA]</scope>
    <source>
        <strain evidence="8">ATCC 43099</strain>
        <strain evidence="10">ATCC 43099 / DSM 3394 / CCM 3739 / CIP 104546 / IAM 13178 / JCM 8861 / NBRC 102185 / NCIMB 2190 / MS3</strain>
    </source>
</reference>
<evidence type="ECO:0000313" key="11">
    <source>
        <dbReference type="Proteomes" id="UP000011543"/>
    </source>
</evidence>
<gene>
    <name evidence="8" type="primary">cynT</name>
    <name evidence="8" type="ordered locus">Nmag_2131</name>
    <name evidence="9" type="ORF">C500_09764</name>
</gene>
<evidence type="ECO:0000256" key="3">
    <source>
        <dbReference type="ARBA" id="ARBA00022723"/>
    </source>
</evidence>
<evidence type="ECO:0000256" key="6">
    <source>
        <dbReference type="ARBA" id="ARBA00048348"/>
    </source>
</evidence>
<feature type="binding site" evidence="7">
    <location>
        <position position="57"/>
    </location>
    <ligand>
        <name>Zn(2+)</name>
        <dbReference type="ChEBI" id="CHEBI:29105"/>
    </ligand>
</feature>
<dbReference type="Proteomes" id="UP000011543">
    <property type="component" value="Unassembled WGS sequence"/>
</dbReference>
<reference evidence="9 11" key="3">
    <citation type="journal article" date="2014" name="PLoS Genet.">
        <title>Phylogenetically driven sequencing of extremely halophilic archaea reveals strategies for static and dynamic osmo-response.</title>
        <authorList>
            <person name="Becker E.A."/>
            <person name="Seitzer P.M."/>
            <person name="Tritt A."/>
            <person name="Larsen D."/>
            <person name="Krusor M."/>
            <person name="Yao A.I."/>
            <person name="Wu D."/>
            <person name="Madern D."/>
            <person name="Eisen J.A."/>
            <person name="Darling A.E."/>
            <person name="Facciotti M.T."/>
        </authorList>
    </citation>
    <scope>NUCLEOTIDE SEQUENCE [LARGE SCALE GENOMIC DNA]</scope>
    <source>
        <strain evidence="11">ATCC 43099 / DSM 3394 / CCM 3739 / CIP 104546 / IAM 13178 / JCM 8861 / NBRC 102185 / NCIMB 2190 / MS3</strain>
        <strain evidence="9">MS-3</strain>
    </source>
</reference>
<dbReference type="EC" id="4.2.1.1" evidence="2"/>
<evidence type="ECO:0000313" key="9">
    <source>
        <dbReference type="EMBL" id="ELY29889.1"/>
    </source>
</evidence>
<dbReference type="Gene3D" id="3.40.1050.10">
    <property type="entry name" value="Carbonic anhydrase"/>
    <property type="match status" value="1"/>
</dbReference>
<feature type="binding site" evidence="7">
    <location>
        <position position="117"/>
    </location>
    <ligand>
        <name>Zn(2+)</name>
        <dbReference type="ChEBI" id="CHEBI:29105"/>
    </ligand>
</feature>
<dbReference type="RefSeq" id="WP_004267328.1">
    <property type="nucleotide sequence ID" value="NC_013922.1"/>
</dbReference>
<dbReference type="Pfam" id="PF00484">
    <property type="entry name" value="Pro_CA"/>
    <property type="match status" value="1"/>
</dbReference>
<comment type="catalytic activity">
    <reaction evidence="6">
        <text>hydrogencarbonate + H(+) = CO2 + H2O</text>
        <dbReference type="Rhea" id="RHEA:10748"/>
        <dbReference type="ChEBI" id="CHEBI:15377"/>
        <dbReference type="ChEBI" id="CHEBI:15378"/>
        <dbReference type="ChEBI" id="CHEBI:16526"/>
        <dbReference type="ChEBI" id="CHEBI:17544"/>
        <dbReference type="EC" id="4.2.1.1"/>
    </reaction>
</comment>
<feature type="binding site" evidence="7">
    <location>
        <position position="120"/>
    </location>
    <ligand>
        <name>Zn(2+)</name>
        <dbReference type="ChEBI" id="CHEBI:29105"/>
    </ligand>
</feature>
<protein>
    <recommendedName>
        <fullName evidence="2">carbonic anhydrase</fullName>
        <ecNumber evidence="2">4.2.1.1</ecNumber>
    </recommendedName>
</protein>